<dbReference type="PANTHER" id="PTHR34567:SF3">
    <property type="entry name" value="FK506-BINDING-LIKE PROTEIN"/>
    <property type="match status" value="1"/>
</dbReference>
<feature type="compositionally biased region" description="Polar residues" evidence="1">
    <location>
        <begin position="24"/>
        <end position="33"/>
    </location>
</feature>
<accession>A0A484MTP8</accession>
<dbReference type="EMBL" id="OOIL02004257">
    <property type="protein sequence ID" value="VFQ91154.1"/>
    <property type="molecule type" value="Genomic_DNA"/>
</dbReference>
<evidence type="ECO:0000256" key="1">
    <source>
        <dbReference type="SAM" id="MobiDB-lite"/>
    </source>
</evidence>
<feature type="region of interest" description="Disordered" evidence="1">
    <location>
        <begin position="153"/>
        <end position="197"/>
    </location>
</feature>
<organism evidence="2 3">
    <name type="scientific">Cuscuta campestris</name>
    <dbReference type="NCBI Taxonomy" id="132261"/>
    <lineage>
        <taxon>Eukaryota</taxon>
        <taxon>Viridiplantae</taxon>
        <taxon>Streptophyta</taxon>
        <taxon>Embryophyta</taxon>
        <taxon>Tracheophyta</taxon>
        <taxon>Spermatophyta</taxon>
        <taxon>Magnoliopsida</taxon>
        <taxon>eudicotyledons</taxon>
        <taxon>Gunneridae</taxon>
        <taxon>Pentapetalae</taxon>
        <taxon>asterids</taxon>
        <taxon>lamiids</taxon>
        <taxon>Solanales</taxon>
        <taxon>Convolvulaceae</taxon>
        <taxon>Cuscuteae</taxon>
        <taxon>Cuscuta</taxon>
        <taxon>Cuscuta subgen. Grammica</taxon>
        <taxon>Cuscuta sect. Cleistogrammica</taxon>
    </lineage>
</organism>
<keyword evidence="3" id="KW-1185">Reference proteome</keyword>
<proteinExistence type="predicted"/>
<dbReference type="PANTHER" id="PTHR34567">
    <property type="entry name" value="FK506-BINDING-LIKE PROTEIN"/>
    <property type="match status" value="1"/>
</dbReference>
<dbReference type="OrthoDB" id="1899291at2759"/>
<feature type="region of interest" description="Disordered" evidence="1">
    <location>
        <begin position="1"/>
        <end position="33"/>
    </location>
</feature>
<dbReference type="Proteomes" id="UP000595140">
    <property type="component" value="Unassembled WGS sequence"/>
</dbReference>
<dbReference type="AlphaFoldDB" id="A0A484MTP8"/>
<feature type="compositionally biased region" description="Low complexity" evidence="1">
    <location>
        <begin position="173"/>
        <end position="184"/>
    </location>
</feature>
<protein>
    <submittedName>
        <fullName evidence="2">Uncharacterized protein</fullName>
    </submittedName>
</protein>
<evidence type="ECO:0000313" key="2">
    <source>
        <dbReference type="EMBL" id="VFQ91154.1"/>
    </source>
</evidence>
<gene>
    <name evidence="2" type="ORF">CCAM_LOCUS32930</name>
</gene>
<reference evidence="2 3" key="1">
    <citation type="submission" date="2018-04" db="EMBL/GenBank/DDBJ databases">
        <authorList>
            <person name="Vogel A."/>
        </authorList>
    </citation>
    <scope>NUCLEOTIDE SEQUENCE [LARGE SCALE GENOMIC DNA]</scope>
</reference>
<sequence>MEHGRRVQSGSDRWSEVSRRKSQSKSPQGQNWKQTIPSWEKSFCKTIGSLDWETVLEMQKFSFLFDNVVKWDCSAGEEALQNAKKRFWAESHGIQCDVSLPDPDLYIDEVDWDCEVDSDLMLDLDCVHVGPSPNENCDSVIIFGNALIPSEALPTPGWGEEEEEANFPKDDSNNCADNNNNQNNAEDPWEAGWKKGETTKQSGWGNGEWEGGWNNNSGYWGGNIGRESGWRSEWNNNTGDCNRNYGYPKQKCKHSEGRRWDDDGGFGNQGDTNYNQNYVELKGGNVHYNSFSGTKWDGRRSHRRYKGKHINSKYP</sequence>
<evidence type="ECO:0000313" key="3">
    <source>
        <dbReference type="Proteomes" id="UP000595140"/>
    </source>
</evidence>
<name>A0A484MTP8_9ASTE</name>